<dbReference type="EMBL" id="JXQK01000078">
    <property type="protein sequence ID" value="KIP60605.1"/>
    <property type="molecule type" value="Genomic_DNA"/>
</dbReference>
<accession>A0A0D0HB18</accession>
<evidence type="ECO:0000313" key="1">
    <source>
        <dbReference type="EMBL" id="KIP60605.1"/>
    </source>
</evidence>
<reference evidence="1 2" key="1">
    <citation type="submission" date="2015-01" db="EMBL/GenBank/DDBJ databases">
        <title>Comparative genomics of non-oral Prevotella species.</title>
        <authorList>
            <person name="Accetto T."/>
            <person name="Nograsek B."/>
            <person name="Avgustin G."/>
        </authorList>
    </citation>
    <scope>NUCLEOTIDE SEQUENCE [LARGE SCALE GENOMIC DNA]</scope>
    <source>
        <strain evidence="1 2">P5-119</strain>
    </source>
</reference>
<name>A0A0D0HB18_9BACT</name>
<gene>
    <name evidence="1" type="ORF">ST44_10565</name>
</gene>
<protein>
    <recommendedName>
        <fullName evidence="3">Lipoprotein</fullName>
    </recommendedName>
</protein>
<organism evidence="1 2">
    <name type="scientific">Prevotella pectinovora</name>
    <dbReference type="NCBI Taxonomy" id="1602169"/>
    <lineage>
        <taxon>Bacteria</taxon>
        <taxon>Pseudomonadati</taxon>
        <taxon>Bacteroidota</taxon>
        <taxon>Bacteroidia</taxon>
        <taxon>Bacteroidales</taxon>
        <taxon>Prevotellaceae</taxon>
        <taxon>Prevotella</taxon>
    </lineage>
</organism>
<dbReference type="PROSITE" id="PS51257">
    <property type="entry name" value="PROKAR_LIPOPROTEIN"/>
    <property type="match status" value="1"/>
</dbReference>
<keyword evidence="2" id="KW-1185">Reference proteome</keyword>
<proteinExistence type="predicted"/>
<sequence length="76" mass="8512">MKKLLLIFICSLAITACELNDKVERVSTSGLDTLNWDSVDIAIDDSAEQDYYDSVQHKWIGPRADRLNGVDLSPVE</sequence>
<dbReference type="Proteomes" id="UP000032046">
    <property type="component" value="Unassembled WGS sequence"/>
</dbReference>
<dbReference type="RefSeq" id="WP_042519903.1">
    <property type="nucleotide sequence ID" value="NZ_JAXYZE010000108.1"/>
</dbReference>
<evidence type="ECO:0000313" key="2">
    <source>
        <dbReference type="Proteomes" id="UP000032046"/>
    </source>
</evidence>
<evidence type="ECO:0008006" key="3">
    <source>
        <dbReference type="Google" id="ProtNLM"/>
    </source>
</evidence>
<comment type="caution">
    <text evidence="1">The sequence shown here is derived from an EMBL/GenBank/DDBJ whole genome shotgun (WGS) entry which is preliminary data.</text>
</comment>
<dbReference type="AlphaFoldDB" id="A0A0D0HB18"/>